<feature type="transmembrane region" description="Helical" evidence="6">
    <location>
        <begin position="73"/>
        <end position="96"/>
    </location>
</feature>
<feature type="domain" description="EamA" evidence="7">
    <location>
        <begin position="13"/>
        <end position="148"/>
    </location>
</feature>
<evidence type="ECO:0000256" key="6">
    <source>
        <dbReference type="SAM" id="Phobius"/>
    </source>
</evidence>
<accession>A0ABP3CS03</accession>
<feature type="transmembrane region" description="Helical" evidence="6">
    <location>
        <begin position="46"/>
        <end position="67"/>
    </location>
</feature>
<evidence type="ECO:0000256" key="3">
    <source>
        <dbReference type="ARBA" id="ARBA00022692"/>
    </source>
</evidence>
<feature type="transmembrane region" description="Helical" evidence="6">
    <location>
        <begin position="161"/>
        <end position="185"/>
    </location>
</feature>
<feature type="transmembrane region" description="Helical" evidence="6">
    <location>
        <begin position="285"/>
        <end position="302"/>
    </location>
</feature>
<evidence type="ECO:0000313" key="8">
    <source>
        <dbReference type="EMBL" id="GAA0213770.1"/>
    </source>
</evidence>
<protein>
    <submittedName>
        <fullName evidence="8">DMT family transporter</fullName>
    </submittedName>
</protein>
<name>A0ABP3CS03_9GAMM</name>
<dbReference type="Pfam" id="PF00892">
    <property type="entry name" value="EamA"/>
    <property type="match status" value="2"/>
</dbReference>
<feature type="domain" description="EamA" evidence="7">
    <location>
        <begin position="164"/>
        <end position="301"/>
    </location>
</feature>
<gene>
    <name evidence="8" type="ORF">GCM10009123_21230</name>
</gene>
<dbReference type="Proteomes" id="UP001501221">
    <property type="component" value="Unassembled WGS sequence"/>
</dbReference>
<sequence>MPLAIIGGVDVGLGEFFALASALTWATAVILFKFAGDSLSATSLNLFKNLLGACFLIPTSILVEGVTLPNLSVWEWTILLTSGFIGIAVADTWYFLALKKVGAGNTAIVASLYSPFVVILSVIFLGESLNVVQICAFLLVLLGIFLVTYQKNRKQVDAKTFAQGLFFAVGAVLLNAIGIVMVKRIIEGDGFFWLITLRLIGGIVGTLLVLAITQKLTKVYMEIKQPRRWKLIITASVLATYISMMFWLAGYKYTDASTASVLNETANVFIVIFAWLLLKEELPRRKLLGIVLAFVGVVLFISY</sequence>
<evidence type="ECO:0000256" key="4">
    <source>
        <dbReference type="ARBA" id="ARBA00022989"/>
    </source>
</evidence>
<proteinExistence type="inferred from homology"/>
<dbReference type="PANTHER" id="PTHR32322">
    <property type="entry name" value="INNER MEMBRANE TRANSPORTER"/>
    <property type="match status" value="1"/>
</dbReference>
<dbReference type="EMBL" id="BAAAFM010000008">
    <property type="protein sequence ID" value="GAA0213770.1"/>
    <property type="molecule type" value="Genomic_DNA"/>
</dbReference>
<dbReference type="RefSeq" id="WP_343990149.1">
    <property type="nucleotide sequence ID" value="NZ_BAAAFM010000008.1"/>
</dbReference>
<dbReference type="SUPFAM" id="SSF103481">
    <property type="entry name" value="Multidrug resistance efflux transporter EmrE"/>
    <property type="match status" value="2"/>
</dbReference>
<comment type="subcellular location">
    <subcellularLocation>
        <location evidence="1">Membrane</location>
        <topology evidence="1">Multi-pass membrane protein</topology>
    </subcellularLocation>
</comment>
<feature type="transmembrane region" description="Helical" evidence="6">
    <location>
        <begin position="108"/>
        <end position="125"/>
    </location>
</feature>
<feature type="transmembrane region" description="Helical" evidence="6">
    <location>
        <begin position="131"/>
        <end position="149"/>
    </location>
</feature>
<feature type="transmembrane region" description="Helical" evidence="6">
    <location>
        <begin position="191"/>
        <end position="210"/>
    </location>
</feature>
<feature type="transmembrane region" description="Helical" evidence="6">
    <location>
        <begin position="16"/>
        <end position="34"/>
    </location>
</feature>
<dbReference type="InterPro" id="IPR000620">
    <property type="entry name" value="EamA_dom"/>
</dbReference>
<evidence type="ECO:0000256" key="1">
    <source>
        <dbReference type="ARBA" id="ARBA00004141"/>
    </source>
</evidence>
<keyword evidence="9" id="KW-1185">Reference proteome</keyword>
<evidence type="ECO:0000256" key="2">
    <source>
        <dbReference type="ARBA" id="ARBA00007362"/>
    </source>
</evidence>
<dbReference type="Gene3D" id="1.10.3730.20">
    <property type="match status" value="1"/>
</dbReference>
<keyword evidence="3 6" id="KW-0812">Transmembrane</keyword>
<keyword evidence="5 6" id="KW-0472">Membrane</keyword>
<dbReference type="InterPro" id="IPR050638">
    <property type="entry name" value="AA-Vitamin_Transporters"/>
</dbReference>
<keyword evidence="4 6" id="KW-1133">Transmembrane helix</keyword>
<dbReference type="InterPro" id="IPR037185">
    <property type="entry name" value="EmrE-like"/>
</dbReference>
<organism evidence="8 9">
    <name type="scientific">Kangiella japonica</name>
    <dbReference type="NCBI Taxonomy" id="647384"/>
    <lineage>
        <taxon>Bacteria</taxon>
        <taxon>Pseudomonadati</taxon>
        <taxon>Pseudomonadota</taxon>
        <taxon>Gammaproteobacteria</taxon>
        <taxon>Kangiellales</taxon>
        <taxon>Kangiellaceae</taxon>
        <taxon>Kangiella</taxon>
    </lineage>
</organism>
<comment type="caution">
    <text evidence="8">The sequence shown here is derived from an EMBL/GenBank/DDBJ whole genome shotgun (WGS) entry which is preliminary data.</text>
</comment>
<evidence type="ECO:0000313" key="9">
    <source>
        <dbReference type="Proteomes" id="UP001501221"/>
    </source>
</evidence>
<evidence type="ECO:0000259" key="7">
    <source>
        <dbReference type="Pfam" id="PF00892"/>
    </source>
</evidence>
<feature type="transmembrane region" description="Helical" evidence="6">
    <location>
        <begin position="231"/>
        <end position="249"/>
    </location>
</feature>
<feature type="transmembrane region" description="Helical" evidence="6">
    <location>
        <begin position="261"/>
        <end position="278"/>
    </location>
</feature>
<evidence type="ECO:0000256" key="5">
    <source>
        <dbReference type="ARBA" id="ARBA00023136"/>
    </source>
</evidence>
<dbReference type="PANTHER" id="PTHR32322:SF2">
    <property type="entry name" value="EAMA DOMAIN-CONTAINING PROTEIN"/>
    <property type="match status" value="1"/>
</dbReference>
<comment type="similarity">
    <text evidence="2">Belongs to the EamA transporter family.</text>
</comment>
<reference evidence="9" key="1">
    <citation type="journal article" date="2019" name="Int. J. Syst. Evol. Microbiol.">
        <title>The Global Catalogue of Microorganisms (GCM) 10K type strain sequencing project: providing services to taxonomists for standard genome sequencing and annotation.</title>
        <authorList>
            <consortium name="The Broad Institute Genomics Platform"/>
            <consortium name="The Broad Institute Genome Sequencing Center for Infectious Disease"/>
            <person name="Wu L."/>
            <person name="Ma J."/>
        </authorList>
    </citation>
    <scope>NUCLEOTIDE SEQUENCE [LARGE SCALE GENOMIC DNA]</scope>
    <source>
        <strain evidence="9">JCM 16211</strain>
    </source>
</reference>